<proteinExistence type="predicted"/>
<comment type="caution">
    <text evidence="1">The sequence shown here is derived from an EMBL/GenBank/DDBJ whole genome shotgun (WGS) entry which is preliminary data.</text>
</comment>
<protein>
    <submittedName>
        <fullName evidence="1">22010_t:CDS:1</fullName>
    </submittedName>
</protein>
<evidence type="ECO:0000313" key="2">
    <source>
        <dbReference type="Proteomes" id="UP000789901"/>
    </source>
</evidence>
<sequence>IKNEKDIKAKIGNIISCYCYRYGKERNVYYYEIEVERDKIEDNGMF</sequence>
<reference evidence="1 2" key="1">
    <citation type="submission" date="2021-06" db="EMBL/GenBank/DDBJ databases">
        <authorList>
            <person name="Kallberg Y."/>
            <person name="Tangrot J."/>
            <person name="Rosling A."/>
        </authorList>
    </citation>
    <scope>NUCLEOTIDE SEQUENCE [LARGE SCALE GENOMIC DNA]</scope>
    <source>
        <strain evidence="1 2">120-4 pot B 10/14</strain>
    </source>
</reference>
<gene>
    <name evidence="1" type="ORF">GMARGA_LOCUS30761</name>
</gene>
<feature type="non-terminal residue" evidence="1">
    <location>
        <position position="1"/>
    </location>
</feature>
<evidence type="ECO:0000313" key="1">
    <source>
        <dbReference type="EMBL" id="CAG8831711.1"/>
    </source>
</evidence>
<accession>A0ABN7WH32</accession>
<organism evidence="1 2">
    <name type="scientific">Gigaspora margarita</name>
    <dbReference type="NCBI Taxonomy" id="4874"/>
    <lineage>
        <taxon>Eukaryota</taxon>
        <taxon>Fungi</taxon>
        <taxon>Fungi incertae sedis</taxon>
        <taxon>Mucoromycota</taxon>
        <taxon>Glomeromycotina</taxon>
        <taxon>Glomeromycetes</taxon>
        <taxon>Diversisporales</taxon>
        <taxon>Gigasporaceae</taxon>
        <taxon>Gigaspora</taxon>
    </lineage>
</organism>
<dbReference type="Proteomes" id="UP000789901">
    <property type="component" value="Unassembled WGS sequence"/>
</dbReference>
<name>A0ABN7WH32_GIGMA</name>
<dbReference type="EMBL" id="CAJVQB010044185">
    <property type="protein sequence ID" value="CAG8831711.1"/>
    <property type="molecule type" value="Genomic_DNA"/>
</dbReference>
<keyword evidence="2" id="KW-1185">Reference proteome</keyword>